<evidence type="ECO:0000313" key="3">
    <source>
        <dbReference type="Proteomes" id="UP000006738"/>
    </source>
</evidence>
<organism evidence="2 3">
    <name type="scientific">Burkholderia pseudomallei (strain 1106a)</name>
    <dbReference type="NCBI Taxonomy" id="357348"/>
    <lineage>
        <taxon>Bacteria</taxon>
        <taxon>Pseudomonadati</taxon>
        <taxon>Pseudomonadota</taxon>
        <taxon>Betaproteobacteria</taxon>
        <taxon>Burkholderiales</taxon>
        <taxon>Burkholderiaceae</taxon>
        <taxon>Burkholderia</taxon>
        <taxon>pseudomallei group</taxon>
    </lineage>
</organism>
<dbReference type="HOGENOM" id="CLU_2421298_0_0_4"/>
<reference evidence="3" key="1">
    <citation type="submission" date="2007-02" db="EMBL/GenBank/DDBJ databases">
        <authorList>
            <person name="DeShazer D."/>
            <person name="Woods D.E."/>
            <person name="Nierman W.C."/>
        </authorList>
    </citation>
    <scope>NUCLEOTIDE SEQUENCE [LARGE SCALE GENOMIC DNA]</scope>
    <source>
        <strain evidence="3">1106a</strain>
    </source>
</reference>
<feature type="compositionally biased region" description="Basic residues" evidence="1">
    <location>
        <begin position="25"/>
        <end position="39"/>
    </location>
</feature>
<evidence type="ECO:0000313" key="2">
    <source>
        <dbReference type="EMBL" id="ABN94053.1"/>
    </source>
</evidence>
<dbReference type="RefSeq" id="WP_004536767.1">
    <property type="nucleotide sequence ID" value="NC_009078.1"/>
</dbReference>
<protein>
    <submittedName>
        <fullName evidence="2">Uncharacterized protein</fullName>
    </submittedName>
</protein>
<accession>A3P7B0</accession>
<feature type="region of interest" description="Disordered" evidence="1">
    <location>
        <begin position="1"/>
        <end position="91"/>
    </location>
</feature>
<dbReference type="KEGG" id="bpl:BURPS1106A_A2187"/>
<dbReference type="EMBL" id="CP000573">
    <property type="protein sequence ID" value="ABN94053.1"/>
    <property type="molecule type" value="Genomic_DNA"/>
</dbReference>
<proteinExistence type="predicted"/>
<evidence type="ECO:0000256" key="1">
    <source>
        <dbReference type="SAM" id="MobiDB-lite"/>
    </source>
</evidence>
<feature type="compositionally biased region" description="Low complexity" evidence="1">
    <location>
        <begin position="1"/>
        <end position="24"/>
    </location>
</feature>
<sequence length="91" mass="9701">MCMMRGNRATSARSGGGARRAVSGMRRRASSRVPARRHRGDPARRDGNPAVSDPAIVRAQPRGARASRVDRHASQALTGCRSAAWPPPPCS</sequence>
<dbReference type="GeneID" id="93064764"/>
<dbReference type="AlphaFoldDB" id="A3P7B0"/>
<dbReference type="Proteomes" id="UP000006738">
    <property type="component" value="Chromosome II"/>
</dbReference>
<gene>
    <name evidence="2" type="ordered locus">BURPS1106A_A2187</name>
</gene>
<name>A3P7B0_BURP0</name>